<dbReference type="EMBL" id="BSXG01000120">
    <property type="protein sequence ID" value="GME45622.1"/>
    <property type="molecule type" value="Genomic_DNA"/>
</dbReference>
<accession>A0ACB5SKI8</accession>
<name>A0ACB5SKI8_9PEZI</name>
<keyword evidence="2" id="KW-1185">Reference proteome</keyword>
<comment type="caution">
    <text evidence="1">The sequence shown here is derived from an EMBL/GenBank/DDBJ whole genome shotgun (WGS) entry which is preliminary data.</text>
</comment>
<gene>
    <name evidence="1" type="primary">g7834</name>
    <name evidence="1" type="ORF">NpPPO83_00007834</name>
</gene>
<dbReference type="Proteomes" id="UP001165186">
    <property type="component" value="Unassembled WGS sequence"/>
</dbReference>
<evidence type="ECO:0000313" key="1">
    <source>
        <dbReference type="EMBL" id="GME45622.1"/>
    </source>
</evidence>
<evidence type="ECO:0000313" key="2">
    <source>
        <dbReference type="Proteomes" id="UP001165186"/>
    </source>
</evidence>
<sequence>MLLITSILYAALPLGCAGAAIATQAGALNQVHQFPDGTSVENIAVRENGNLLVTLLYEAQILEINPTQASTGNSTANLVHYFNGSTRVNGISELTPDVFAVSANHDTIWTMDLSAGGDAQLSKIVTIANASFLNGVTTLDAAAGTVLVADSSVGLIWFVNTLTGEYSIALQDTTMAAATIPSSGMSLGVNGARYRDGFVYYTNTGKQLFCRVQVDPATGSAVGPYETIAQGFAGDDLALSTTDDAAYVASGSSNVVQKIFFDGSQELVVGGANSTDVAGATSVVYGRTGQDSDVLYVTTSGGGVGGGKVMAVRV</sequence>
<organism evidence="1 2">
    <name type="scientific">Neofusicoccum parvum</name>
    <dbReference type="NCBI Taxonomy" id="310453"/>
    <lineage>
        <taxon>Eukaryota</taxon>
        <taxon>Fungi</taxon>
        <taxon>Dikarya</taxon>
        <taxon>Ascomycota</taxon>
        <taxon>Pezizomycotina</taxon>
        <taxon>Dothideomycetes</taxon>
        <taxon>Dothideomycetes incertae sedis</taxon>
        <taxon>Botryosphaeriales</taxon>
        <taxon>Botryosphaeriaceae</taxon>
        <taxon>Neofusicoccum</taxon>
    </lineage>
</organism>
<protein>
    <submittedName>
        <fullName evidence="1">Six-bladed beta-propeller -like protein</fullName>
    </submittedName>
</protein>
<proteinExistence type="predicted"/>
<reference evidence="1" key="1">
    <citation type="submission" date="2024-09" db="EMBL/GenBank/DDBJ databases">
        <title>Draft Genome Sequences of Neofusicoccum parvum.</title>
        <authorList>
            <person name="Ashida A."/>
            <person name="Camagna M."/>
            <person name="Tanaka A."/>
            <person name="Takemoto D."/>
        </authorList>
    </citation>
    <scope>NUCLEOTIDE SEQUENCE</scope>
    <source>
        <strain evidence="1">PPO83</strain>
    </source>
</reference>